<reference evidence="1" key="1">
    <citation type="submission" date="2019-09" db="EMBL/GenBank/DDBJ databases">
        <authorList>
            <person name="Needham M D."/>
        </authorList>
    </citation>
    <scope>NUCLEOTIDE SEQUENCE</scope>
</reference>
<sequence length="185" mass="21735">MIKVGSYFSDEKKKKIIKVYKVLNNTYCNMENIGIEKEKKGSYLLYSDQNEIIFDIPGLKTPFGIEEYNNKRVINLEFTNMEGDNDIRNLFCQLSGYEENFQKNIEELKHIDDFDLCENFVSSIRKNGKFDPLIRVHITDDSEIPLSGCPAKSKVCGKIRLKKLWTWKDKWGMWMDVINLEIKND</sequence>
<proteinExistence type="predicted"/>
<accession>A0A5E8CLL9</accession>
<protein>
    <submittedName>
        <fullName evidence="1">Uncharacterized protein</fullName>
    </submittedName>
</protein>
<name>A0A5E8CLL9_9ZZZZ</name>
<dbReference type="EMBL" id="CABVLZ010000003">
    <property type="protein sequence ID" value="VVU95055.1"/>
    <property type="molecule type" value="Genomic_DNA"/>
</dbReference>
<dbReference type="AlphaFoldDB" id="A0A5E8CLL9"/>
<evidence type="ECO:0000313" key="1">
    <source>
        <dbReference type="EMBL" id="VVU95055.1"/>
    </source>
</evidence>
<organism evidence="1">
    <name type="scientific">seawater metagenome</name>
    <dbReference type="NCBI Taxonomy" id="1561972"/>
    <lineage>
        <taxon>unclassified sequences</taxon>
        <taxon>metagenomes</taxon>
        <taxon>ecological metagenomes</taxon>
    </lineage>
</organism>
<gene>
    <name evidence="1" type="ORF">CPAV1605_780</name>
</gene>